<evidence type="ECO:0000256" key="13">
    <source>
        <dbReference type="ARBA" id="ARBA00023211"/>
    </source>
</evidence>
<keyword evidence="9 14" id="KW-1133">Transmembrane helix</keyword>
<evidence type="ECO:0000256" key="14">
    <source>
        <dbReference type="SAM" id="Phobius"/>
    </source>
</evidence>
<dbReference type="InterPro" id="IPR002659">
    <property type="entry name" value="Glyco_trans_31"/>
</dbReference>
<evidence type="ECO:0000256" key="6">
    <source>
        <dbReference type="ARBA" id="ARBA00022679"/>
    </source>
</evidence>
<comment type="pathway">
    <text evidence="3">Protein modification; protein glycosylation.</text>
</comment>
<keyword evidence="12" id="KW-0325">Glycoprotein</keyword>
<evidence type="ECO:0000256" key="2">
    <source>
        <dbReference type="ARBA" id="ARBA00004323"/>
    </source>
</evidence>
<evidence type="ECO:0000256" key="8">
    <source>
        <dbReference type="ARBA" id="ARBA00022968"/>
    </source>
</evidence>
<dbReference type="GO" id="GO:0030246">
    <property type="term" value="F:carbohydrate binding"/>
    <property type="evidence" value="ECO:0007669"/>
    <property type="project" value="InterPro"/>
</dbReference>
<evidence type="ECO:0000256" key="11">
    <source>
        <dbReference type="ARBA" id="ARBA00023136"/>
    </source>
</evidence>
<accession>A0AAV8DP34</accession>
<keyword evidence="5 16" id="KW-0328">Glycosyltransferase</keyword>
<gene>
    <name evidence="16" type="ORF">LUZ62_078443</name>
</gene>
<evidence type="ECO:0000259" key="15">
    <source>
        <dbReference type="PROSITE" id="PS51304"/>
    </source>
</evidence>
<dbReference type="FunFam" id="3.90.550.50:FF:000015">
    <property type="entry name" value="Beta-1,3-galactosyltransferase GALT1"/>
    <property type="match status" value="1"/>
</dbReference>
<feature type="transmembrane region" description="Helical" evidence="14">
    <location>
        <begin position="105"/>
        <end position="124"/>
    </location>
</feature>
<organism evidence="16 17">
    <name type="scientific">Rhynchospora pubera</name>
    <dbReference type="NCBI Taxonomy" id="906938"/>
    <lineage>
        <taxon>Eukaryota</taxon>
        <taxon>Viridiplantae</taxon>
        <taxon>Streptophyta</taxon>
        <taxon>Embryophyta</taxon>
        <taxon>Tracheophyta</taxon>
        <taxon>Spermatophyta</taxon>
        <taxon>Magnoliopsida</taxon>
        <taxon>Liliopsida</taxon>
        <taxon>Poales</taxon>
        <taxon>Cyperaceae</taxon>
        <taxon>Cyperoideae</taxon>
        <taxon>Rhynchosporeae</taxon>
        <taxon>Rhynchospora</taxon>
    </lineage>
</organism>
<evidence type="ECO:0000256" key="1">
    <source>
        <dbReference type="ARBA" id="ARBA00001936"/>
    </source>
</evidence>
<dbReference type="GO" id="GO:0000139">
    <property type="term" value="C:Golgi membrane"/>
    <property type="evidence" value="ECO:0007669"/>
    <property type="project" value="UniProtKB-SubCell"/>
</dbReference>
<dbReference type="AlphaFoldDB" id="A0AAV8DP34"/>
<evidence type="ECO:0000256" key="4">
    <source>
        <dbReference type="ARBA" id="ARBA00008661"/>
    </source>
</evidence>
<comment type="subcellular location">
    <subcellularLocation>
        <location evidence="2">Golgi apparatus membrane</location>
        <topology evidence="2">Single-pass type II membrane protein</topology>
    </subcellularLocation>
</comment>
<keyword evidence="6" id="KW-0808">Transferase</keyword>
<evidence type="ECO:0000256" key="7">
    <source>
        <dbReference type="ARBA" id="ARBA00022692"/>
    </source>
</evidence>
<protein>
    <submittedName>
        <fullName evidence="16">Galactosyltransferase family protein</fullName>
    </submittedName>
</protein>
<dbReference type="Proteomes" id="UP001140206">
    <property type="component" value="Chromosome 4"/>
</dbReference>
<keyword evidence="17" id="KW-1185">Reference proteome</keyword>
<dbReference type="PANTHER" id="PTHR11214:SF3">
    <property type="entry name" value="BETA-1,3-GALACTOSYLTRANSFERASE 6"/>
    <property type="match status" value="1"/>
</dbReference>
<evidence type="ECO:0000256" key="9">
    <source>
        <dbReference type="ARBA" id="ARBA00022989"/>
    </source>
</evidence>
<evidence type="ECO:0000313" key="16">
    <source>
        <dbReference type="EMBL" id="KAJ4768068.1"/>
    </source>
</evidence>
<dbReference type="Gene3D" id="2.60.120.200">
    <property type="match status" value="1"/>
</dbReference>
<feature type="domain" description="Galectin" evidence="15">
    <location>
        <begin position="243"/>
        <end position="440"/>
    </location>
</feature>
<dbReference type="Pfam" id="PF00337">
    <property type="entry name" value="Gal-bind_lectin"/>
    <property type="match status" value="1"/>
</dbReference>
<comment type="similarity">
    <text evidence="4">Belongs to the glycosyltransferase 31 family.</text>
</comment>
<name>A0AAV8DP34_9POAL</name>
<evidence type="ECO:0000256" key="5">
    <source>
        <dbReference type="ARBA" id="ARBA00022676"/>
    </source>
</evidence>
<sequence length="718" mass="81126">MGGGTSGYREAIRSLKQFSSSSIKATYSMASRCHCLKLKRMALWRHYLLQMKICTLTELIFQSHSSFSPNQRKNSKEAARCKPLFSFSTNVNSTQKSSTKKMKRCLLLALSLLSLTILLSLLYFDPTSVSVSISISASPSRAPRVLRRRPARATHVPLTSPSLSLSFLFSPSHTLHPQLAVWTHMRDLLSRPDTLPAVSDGAREASIAFKSLLASISQKKKLGSNNSMSDKESCPDTVQSEYPKIDLPCGLAEDSAITIVGVPIGKNGSSQFGIELIGSDLGAKEVAKRPIVLSWNVSLDPKQSVIYQNFWLPESGWGELDSCPNTRPIGTSDGDNVDRLVRCNQQQSKSIKNQELVNRTETIGNEQSNRPSRRSHLAAGFPFIEGHPFTATLWNGVEGFHMTVNGRHETSYRYRERLEPWFVTEVRVLGDLDLLSAFVNGLPVVVDDEFNSVMDLEFLKAPMLDTKKEIFLLVGVFSTANNFKRRMAIRRSWMQYEVVRSGAVAVRFFTGLHKSDNVNLELWREAELYGDVQIMPFVDYYSLITLKTVAICIFGTKIRGAKYIMKTDDDAFVRIDEIISILGKLDSTALLYGLISFQSSPHRDKDSKWFVSPEEWSNESYPPWAHGPGYIISRDIADFIVQGHEERYLQLFKLEDVAMGIWIEDYKNSGQEINYVSDDRFYNEGCESDYILAHYQSPRLLLCLWSKLQKDHRPFCCE</sequence>
<keyword evidence="13" id="KW-0464">Manganese</keyword>
<keyword evidence="8" id="KW-0735">Signal-anchor</keyword>
<keyword evidence="7 14" id="KW-0812">Transmembrane</keyword>
<dbReference type="InterPro" id="IPR013320">
    <property type="entry name" value="ConA-like_dom_sf"/>
</dbReference>
<dbReference type="EMBL" id="JAMFTS010000004">
    <property type="protein sequence ID" value="KAJ4768068.1"/>
    <property type="molecule type" value="Genomic_DNA"/>
</dbReference>
<dbReference type="SMART" id="SM00908">
    <property type="entry name" value="Gal-bind_lectin"/>
    <property type="match status" value="1"/>
</dbReference>
<dbReference type="PANTHER" id="PTHR11214">
    <property type="entry name" value="BETA-1,3-N-ACETYLGLUCOSAMINYLTRANSFERASE"/>
    <property type="match status" value="1"/>
</dbReference>
<evidence type="ECO:0000256" key="10">
    <source>
        <dbReference type="ARBA" id="ARBA00023034"/>
    </source>
</evidence>
<dbReference type="GO" id="GO:0008378">
    <property type="term" value="F:galactosyltransferase activity"/>
    <property type="evidence" value="ECO:0007669"/>
    <property type="project" value="UniProtKB-ARBA"/>
</dbReference>
<evidence type="ECO:0000256" key="3">
    <source>
        <dbReference type="ARBA" id="ARBA00004922"/>
    </source>
</evidence>
<dbReference type="InterPro" id="IPR001079">
    <property type="entry name" value="Galectin_CRD"/>
</dbReference>
<evidence type="ECO:0000256" key="12">
    <source>
        <dbReference type="ARBA" id="ARBA00023180"/>
    </source>
</evidence>
<comment type="caution">
    <text evidence="16">The sequence shown here is derived from an EMBL/GenBank/DDBJ whole genome shotgun (WGS) entry which is preliminary data.</text>
</comment>
<comment type="cofactor">
    <cofactor evidence="1">
        <name>Mn(2+)</name>
        <dbReference type="ChEBI" id="CHEBI:29035"/>
    </cofactor>
</comment>
<dbReference type="Pfam" id="PF01762">
    <property type="entry name" value="Galactosyl_T"/>
    <property type="match status" value="1"/>
</dbReference>
<evidence type="ECO:0000313" key="17">
    <source>
        <dbReference type="Proteomes" id="UP001140206"/>
    </source>
</evidence>
<proteinExistence type="inferred from homology"/>
<keyword evidence="11 14" id="KW-0472">Membrane</keyword>
<dbReference type="SUPFAM" id="SSF49899">
    <property type="entry name" value="Concanavalin A-like lectins/glucanases"/>
    <property type="match status" value="1"/>
</dbReference>
<dbReference type="PROSITE" id="PS51304">
    <property type="entry name" value="GALECTIN"/>
    <property type="match status" value="1"/>
</dbReference>
<dbReference type="GO" id="GO:1901137">
    <property type="term" value="P:carbohydrate derivative biosynthetic process"/>
    <property type="evidence" value="ECO:0007669"/>
    <property type="project" value="UniProtKB-ARBA"/>
</dbReference>
<reference evidence="16" key="1">
    <citation type="submission" date="2022-08" db="EMBL/GenBank/DDBJ databases">
        <authorList>
            <person name="Marques A."/>
        </authorList>
    </citation>
    <scope>NUCLEOTIDE SEQUENCE</scope>
    <source>
        <strain evidence="16">RhyPub2mFocal</strain>
        <tissue evidence="16">Leaves</tissue>
    </source>
</reference>
<keyword evidence="10" id="KW-0333">Golgi apparatus</keyword>
<dbReference type="Gene3D" id="3.90.550.50">
    <property type="match status" value="1"/>
</dbReference>